<protein>
    <submittedName>
        <fullName evidence="1">Uncharacterized protein</fullName>
    </submittedName>
</protein>
<sequence length="103" mass="11202">MPFAGLAPETEFGAQTEVLQRRVEHGRFRCIERGQQVAQAGDLVLELGGVGLGIKSHALNQPNLITNRIDRMTSAGFSSRPRPDTSLMAVQAMKPKAMPLAME</sequence>
<evidence type="ECO:0000313" key="2">
    <source>
        <dbReference type="Proteomes" id="UP000050381"/>
    </source>
</evidence>
<organism evidence="1 2">
    <name type="scientific">Pseudomonas syringae pv. castaneae</name>
    <dbReference type="NCBI Taxonomy" id="264450"/>
    <lineage>
        <taxon>Bacteria</taxon>
        <taxon>Pseudomonadati</taxon>
        <taxon>Pseudomonadota</taxon>
        <taxon>Gammaproteobacteria</taxon>
        <taxon>Pseudomonadales</taxon>
        <taxon>Pseudomonadaceae</taxon>
        <taxon>Pseudomonas</taxon>
        <taxon>Pseudomonas syringae</taxon>
    </lineage>
</organism>
<evidence type="ECO:0000313" key="1">
    <source>
        <dbReference type="EMBL" id="KPW91340.1"/>
    </source>
</evidence>
<comment type="caution">
    <text evidence="1">The sequence shown here is derived from an EMBL/GenBank/DDBJ whole genome shotgun (WGS) entry which is preliminary data.</text>
</comment>
<dbReference type="Proteomes" id="UP000050381">
    <property type="component" value="Unassembled WGS sequence"/>
</dbReference>
<name>A0A0P9MHU9_PSESX</name>
<dbReference type="AlphaFoldDB" id="A0A0P9MHU9"/>
<reference evidence="1 2" key="1">
    <citation type="submission" date="2015-09" db="EMBL/GenBank/DDBJ databases">
        <title>Genome announcement of multiple Pseudomonas syringae strains.</title>
        <authorList>
            <person name="Thakur S."/>
            <person name="Wang P.W."/>
            <person name="Gong Y."/>
            <person name="Weir B.S."/>
            <person name="Guttman D.S."/>
        </authorList>
    </citation>
    <scope>NUCLEOTIDE SEQUENCE [LARGE SCALE GENOMIC DNA]</scope>
    <source>
        <strain evidence="1 2">ICMP9419</strain>
    </source>
</reference>
<gene>
    <name evidence="1" type="ORF">ALO79_200237</name>
</gene>
<accession>A0A0P9MHU9</accession>
<proteinExistence type="predicted"/>
<dbReference type="EMBL" id="LJQD01000453">
    <property type="protein sequence ID" value="KPW91340.1"/>
    <property type="molecule type" value="Genomic_DNA"/>
</dbReference>